<keyword evidence="2" id="KW-0288">FMN</keyword>
<organism evidence="4">
    <name type="scientific">bioreactor metagenome</name>
    <dbReference type="NCBI Taxonomy" id="1076179"/>
    <lineage>
        <taxon>unclassified sequences</taxon>
        <taxon>metagenomes</taxon>
        <taxon>ecological metagenomes</taxon>
    </lineage>
</organism>
<dbReference type="GO" id="GO:0016491">
    <property type="term" value="F:oxidoreductase activity"/>
    <property type="evidence" value="ECO:0007669"/>
    <property type="project" value="InterPro"/>
</dbReference>
<dbReference type="Gene3D" id="3.40.50.360">
    <property type="match status" value="1"/>
</dbReference>
<proteinExistence type="predicted"/>
<name>A0A644YFW5_9ZZZZ</name>
<dbReference type="PANTHER" id="PTHR43278:SF4">
    <property type="entry name" value="NAD(P)H-DEPENDENT FMN-CONTAINING OXIDOREDUCTASE YWQN-RELATED"/>
    <property type="match status" value="1"/>
</dbReference>
<dbReference type="EMBL" id="VSSQ01004491">
    <property type="protein sequence ID" value="MPM25413.1"/>
    <property type="molecule type" value="Genomic_DNA"/>
</dbReference>
<dbReference type="InterPro" id="IPR029039">
    <property type="entry name" value="Flavoprotein-like_sf"/>
</dbReference>
<accession>A0A644YFW5</accession>
<dbReference type="AlphaFoldDB" id="A0A644YFW5"/>
<evidence type="ECO:0000259" key="3">
    <source>
        <dbReference type="Pfam" id="PF03358"/>
    </source>
</evidence>
<evidence type="ECO:0000313" key="4">
    <source>
        <dbReference type="EMBL" id="MPM25413.1"/>
    </source>
</evidence>
<evidence type="ECO:0000256" key="1">
    <source>
        <dbReference type="ARBA" id="ARBA00022630"/>
    </source>
</evidence>
<dbReference type="PANTHER" id="PTHR43278">
    <property type="entry name" value="NAD(P)H-DEPENDENT FMN-CONTAINING OXIDOREDUCTASE YWQN-RELATED"/>
    <property type="match status" value="1"/>
</dbReference>
<gene>
    <name evidence="4" type="ORF">SDC9_71907</name>
</gene>
<protein>
    <recommendedName>
        <fullName evidence="3">NADPH-dependent FMN reductase-like domain-containing protein</fullName>
    </recommendedName>
</protein>
<dbReference type="InterPro" id="IPR051796">
    <property type="entry name" value="ISF_SsuE-like"/>
</dbReference>
<reference evidence="4" key="1">
    <citation type="submission" date="2019-08" db="EMBL/GenBank/DDBJ databases">
        <authorList>
            <person name="Kucharzyk K."/>
            <person name="Murdoch R.W."/>
            <person name="Higgins S."/>
            <person name="Loffler F."/>
        </authorList>
    </citation>
    <scope>NUCLEOTIDE SEQUENCE</scope>
</reference>
<dbReference type="Pfam" id="PF03358">
    <property type="entry name" value="FMN_red"/>
    <property type="match status" value="1"/>
</dbReference>
<feature type="domain" description="NADPH-dependent FMN reductase-like" evidence="3">
    <location>
        <begin position="1"/>
        <end position="154"/>
    </location>
</feature>
<keyword evidence="1" id="KW-0285">Flavoprotein</keyword>
<comment type="caution">
    <text evidence="4">The sequence shown here is derived from an EMBL/GenBank/DDBJ whole genome shotgun (WGS) entry which is preliminary data.</text>
</comment>
<sequence>MKAYVIFGSPNPAGNTAAAVDSLLRQLGVAEWDRFSCFDRYVAPCCDCRCCGACSGCMIKDEFGKLEAGARAADLLLFAYPLYFEGMPAPMKAVIDRMQQFFYREKIHGRLPIGHAKAAAVVTMGGSRPPEPVPDGVLTFASRALGALYVGHAVVRNTDTEPDCAELPILAEKLL</sequence>
<dbReference type="InterPro" id="IPR005025">
    <property type="entry name" value="FMN_Rdtase-like_dom"/>
</dbReference>
<evidence type="ECO:0000256" key="2">
    <source>
        <dbReference type="ARBA" id="ARBA00022643"/>
    </source>
</evidence>
<dbReference type="SUPFAM" id="SSF52218">
    <property type="entry name" value="Flavoproteins"/>
    <property type="match status" value="1"/>
</dbReference>